<feature type="binding site" evidence="9">
    <location>
        <begin position="34"/>
        <end position="36"/>
    </location>
    <ligand>
        <name>ATP</name>
        <dbReference type="ChEBI" id="CHEBI:30616"/>
    </ligand>
</feature>
<name>A0ABV7JHU0_9GAMM</name>
<feature type="domain" description="Glutamyl/glutaminyl-tRNA synthetase class Ib catalytic" evidence="11">
    <location>
        <begin position="27"/>
        <end position="336"/>
    </location>
</feature>
<evidence type="ECO:0000313" key="14">
    <source>
        <dbReference type="EMBL" id="MFC3195651.1"/>
    </source>
</evidence>
<comment type="similarity">
    <text evidence="1 9 10">Belongs to the class-I aminoacyl-tRNA synthetase family.</text>
</comment>
<dbReference type="InterPro" id="IPR014729">
    <property type="entry name" value="Rossmann-like_a/b/a_fold"/>
</dbReference>
<dbReference type="RefSeq" id="WP_077412307.1">
    <property type="nucleotide sequence ID" value="NZ_JBHRTS010000009.1"/>
</dbReference>
<sequence length="559" mass="64913">MTDKNVTENFITHIIDEDLANKKHNHVVTRFPPEPNGYLHIGHAKSICLNFGVAADYQGTCHLRFDDTNPEKESREYAESIQRDIQWLGFDWKTNQFHASDYFDQLYAYAEELIEKGLAYVDDQTPEEMRENRGDFNRPGVNSPFRDRSPEENLALFRAMKAGEFADGARVLRAKIDMQSGNINMRDPVIYRIRRLHHINTGDKWCIYPMYDFTHCISDAIEGITHSLCTLEFEDHRPLYDWFLDHIDIDCHPQQIEFSRLNVSFTITSKRRLSKLVEEGIVDGWDDPRMSTISGLRRRGYPPEAIRDFVKQVGVSKKESVISMTVLEDAIRHHLNQSAPRVMGVLRPLKVVIENYPEGQVEMLNGANHPQNESFGSRQIPFSREIYVEQSDYKENANRKFFRLTEGREVRLRHAYYITCREAIKDEQGNVVELRCTYDPESRGGTADGRKVKGTIHWISAEHAEPIEVRLYDRLFNHPKPASLENFTDAINSESLEILPNAMLEPGIADQDSEVVYQFERNAYFKRDKTHETDKPVFNQVVSMRDSWSKIEQEVNESN</sequence>
<dbReference type="SUPFAM" id="SSF50715">
    <property type="entry name" value="Ribosomal protein L25-like"/>
    <property type="match status" value="1"/>
</dbReference>
<dbReference type="PANTHER" id="PTHR43097">
    <property type="entry name" value="GLUTAMINE-TRNA LIGASE"/>
    <property type="match status" value="1"/>
</dbReference>
<evidence type="ECO:0000256" key="1">
    <source>
        <dbReference type="ARBA" id="ARBA00005594"/>
    </source>
</evidence>
<dbReference type="Gene3D" id="2.40.240.10">
    <property type="entry name" value="Ribosomal Protein L25, Chain P"/>
    <property type="match status" value="3"/>
</dbReference>
<feature type="domain" description="Glutamyl/glutaminyl-tRNA synthetase class Ib anti-codon binding" evidence="12">
    <location>
        <begin position="339"/>
        <end position="439"/>
    </location>
</feature>
<comment type="subunit">
    <text evidence="9">Monomer.</text>
</comment>
<keyword evidence="15" id="KW-1185">Reference proteome</keyword>
<evidence type="ECO:0000259" key="13">
    <source>
        <dbReference type="Pfam" id="PF20974"/>
    </source>
</evidence>
<keyword evidence="7 9" id="KW-0030">Aminoacyl-tRNA synthetase</keyword>
<dbReference type="EC" id="6.1.1.18" evidence="9"/>
<dbReference type="Pfam" id="PF00749">
    <property type="entry name" value="tRNA-synt_1c"/>
    <property type="match status" value="1"/>
</dbReference>
<comment type="subcellular location">
    <subcellularLocation>
        <location evidence="9">Cytoplasm</location>
    </subcellularLocation>
</comment>
<dbReference type="InterPro" id="IPR050132">
    <property type="entry name" value="Gln/Glu-tRNA_Ligase"/>
</dbReference>
<evidence type="ECO:0000256" key="6">
    <source>
        <dbReference type="ARBA" id="ARBA00022917"/>
    </source>
</evidence>
<dbReference type="InterPro" id="IPR001412">
    <property type="entry name" value="aa-tRNA-synth_I_CS"/>
</dbReference>
<dbReference type="Pfam" id="PF20974">
    <property type="entry name" value="tRNA-synt_1c_C2"/>
    <property type="match status" value="1"/>
</dbReference>
<evidence type="ECO:0000256" key="4">
    <source>
        <dbReference type="ARBA" id="ARBA00022741"/>
    </source>
</evidence>
<keyword evidence="5 9" id="KW-0067">ATP-binding</keyword>
<feature type="domain" description="tRNA synthetases class I (E and Q) anti-codon binding" evidence="13">
    <location>
        <begin position="455"/>
        <end position="528"/>
    </location>
</feature>
<dbReference type="HAMAP" id="MF_00126">
    <property type="entry name" value="Gln_tRNA_synth"/>
    <property type="match status" value="1"/>
</dbReference>
<dbReference type="NCBIfam" id="NF011291">
    <property type="entry name" value="PRK14703.1"/>
    <property type="match status" value="1"/>
</dbReference>
<dbReference type="Pfam" id="PF03950">
    <property type="entry name" value="tRNA-synt_1c_C"/>
    <property type="match status" value="1"/>
</dbReference>
<evidence type="ECO:0000256" key="7">
    <source>
        <dbReference type="ARBA" id="ARBA00023146"/>
    </source>
</evidence>
<dbReference type="PROSITE" id="PS00178">
    <property type="entry name" value="AA_TRNA_LIGASE_I"/>
    <property type="match status" value="1"/>
</dbReference>
<evidence type="ECO:0000256" key="10">
    <source>
        <dbReference type="RuleBase" id="RU363037"/>
    </source>
</evidence>
<dbReference type="InterPro" id="IPR020059">
    <property type="entry name" value="Glu/Gln-tRNA-synth_Ib_codon-bd"/>
</dbReference>
<evidence type="ECO:0000313" key="15">
    <source>
        <dbReference type="Proteomes" id="UP001595533"/>
    </source>
</evidence>
<dbReference type="SUPFAM" id="SSF52374">
    <property type="entry name" value="Nucleotidylyl transferase"/>
    <property type="match status" value="1"/>
</dbReference>
<keyword evidence="2 9" id="KW-0963">Cytoplasm</keyword>
<evidence type="ECO:0000259" key="12">
    <source>
        <dbReference type="Pfam" id="PF03950"/>
    </source>
</evidence>
<feature type="binding site" evidence="9">
    <location>
        <position position="230"/>
    </location>
    <ligand>
        <name>ATP</name>
        <dbReference type="ChEBI" id="CHEBI:30616"/>
    </ligand>
</feature>
<dbReference type="Proteomes" id="UP001595533">
    <property type="component" value="Unassembled WGS sequence"/>
</dbReference>
<protein>
    <recommendedName>
        <fullName evidence="9">Glutamine--tRNA ligase</fullName>
        <ecNumber evidence="9">6.1.1.18</ecNumber>
    </recommendedName>
    <alternativeName>
        <fullName evidence="9">Glutaminyl-tRNA synthetase</fullName>
        <shortName evidence="9">GlnRS</shortName>
    </alternativeName>
</protein>
<evidence type="ECO:0000259" key="11">
    <source>
        <dbReference type="Pfam" id="PF00749"/>
    </source>
</evidence>
<reference evidence="15" key="1">
    <citation type="journal article" date="2019" name="Int. J. Syst. Evol. Microbiol.">
        <title>The Global Catalogue of Microorganisms (GCM) 10K type strain sequencing project: providing services to taxonomists for standard genome sequencing and annotation.</title>
        <authorList>
            <consortium name="The Broad Institute Genomics Platform"/>
            <consortium name="The Broad Institute Genome Sequencing Center for Infectious Disease"/>
            <person name="Wu L."/>
            <person name="Ma J."/>
        </authorList>
    </citation>
    <scope>NUCLEOTIDE SEQUENCE [LARGE SCALE GENOMIC DNA]</scope>
    <source>
        <strain evidence="15">KCTC 42953</strain>
    </source>
</reference>
<dbReference type="Gene3D" id="1.10.1160.10">
    <property type="entry name" value="Glutamyl-trna Synthetase, Domain 2"/>
    <property type="match status" value="1"/>
</dbReference>
<dbReference type="InterPro" id="IPR049437">
    <property type="entry name" value="tRNA-synt_1c_C2"/>
</dbReference>
<dbReference type="Gene3D" id="3.40.50.620">
    <property type="entry name" value="HUPs"/>
    <property type="match status" value="1"/>
</dbReference>
<dbReference type="GO" id="GO:0016874">
    <property type="term" value="F:ligase activity"/>
    <property type="evidence" value="ECO:0007669"/>
    <property type="project" value="UniProtKB-KW"/>
</dbReference>
<dbReference type="InterPro" id="IPR020061">
    <property type="entry name" value="Glu_tRNA_lig_a-bdl"/>
</dbReference>
<gene>
    <name evidence="9" type="primary">glnS</name>
    <name evidence="14" type="ORF">ACFODZ_15460</name>
</gene>
<evidence type="ECO:0000256" key="5">
    <source>
        <dbReference type="ARBA" id="ARBA00022840"/>
    </source>
</evidence>
<dbReference type="InterPro" id="IPR004514">
    <property type="entry name" value="Gln-tRNA-synth"/>
</dbReference>
<keyword evidence="6 9" id="KW-0648">Protein biosynthesis</keyword>
<dbReference type="InterPro" id="IPR022861">
    <property type="entry name" value="Gln_tRNA_ligase_bac"/>
</dbReference>
<dbReference type="InterPro" id="IPR000924">
    <property type="entry name" value="Glu/Gln-tRNA-synth"/>
</dbReference>
<evidence type="ECO:0000256" key="2">
    <source>
        <dbReference type="ARBA" id="ARBA00022490"/>
    </source>
</evidence>
<feature type="short sequence motif" description="'HIGH' region" evidence="9">
    <location>
        <begin position="33"/>
        <end position="43"/>
    </location>
</feature>
<proteinExistence type="inferred from homology"/>
<evidence type="ECO:0000256" key="8">
    <source>
        <dbReference type="ARBA" id="ARBA00048270"/>
    </source>
</evidence>
<dbReference type="EMBL" id="JBHRTS010000009">
    <property type="protein sequence ID" value="MFC3195651.1"/>
    <property type="molecule type" value="Genomic_DNA"/>
</dbReference>
<feature type="binding site" evidence="9">
    <location>
        <position position="211"/>
    </location>
    <ligand>
        <name>L-glutamine</name>
        <dbReference type="ChEBI" id="CHEBI:58359"/>
    </ligand>
</feature>
<organism evidence="14 15">
    <name type="scientific">Marinicella sediminis</name>
    <dbReference type="NCBI Taxonomy" id="1792834"/>
    <lineage>
        <taxon>Bacteria</taxon>
        <taxon>Pseudomonadati</taxon>
        <taxon>Pseudomonadota</taxon>
        <taxon>Gammaproteobacteria</taxon>
        <taxon>Lysobacterales</taxon>
        <taxon>Marinicellaceae</taxon>
        <taxon>Marinicella</taxon>
    </lineage>
</organism>
<feature type="binding site" evidence="9">
    <location>
        <begin position="40"/>
        <end position="46"/>
    </location>
    <ligand>
        <name>ATP</name>
        <dbReference type="ChEBI" id="CHEBI:30616"/>
    </ligand>
</feature>
<comment type="caution">
    <text evidence="9">Lacks conserved residue(s) required for the propagation of feature annotation.</text>
</comment>
<feature type="short sequence motif" description="'KMSKS' region" evidence="9">
    <location>
        <begin position="267"/>
        <end position="271"/>
    </location>
</feature>
<evidence type="ECO:0000256" key="3">
    <source>
        <dbReference type="ARBA" id="ARBA00022598"/>
    </source>
</evidence>
<dbReference type="PRINTS" id="PR00987">
    <property type="entry name" value="TRNASYNTHGLU"/>
</dbReference>
<comment type="catalytic activity">
    <reaction evidence="8 9">
        <text>tRNA(Gln) + L-glutamine + ATP = L-glutaminyl-tRNA(Gln) + AMP + diphosphate</text>
        <dbReference type="Rhea" id="RHEA:20121"/>
        <dbReference type="Rhea" id="RHEA-COMP:9662"/>
        <dbReference type="Rhea" id="RHEA-COMP:9681"/>
        <dbReference type="ChEBI" id="CHEBI:30616"/>
        <dbReference type="ChEBI" id="CHEBI:33019"/>
        <dbReference type="ChEBI" id="CHEBI:58359"/>
        <dbReference type="ChEBI" id="CHEBI:78442"/>
        <dbReference type="ChEBI" id="CHEBI:78521"/>
        <dbReference type="ChEBI" id="CHEBI:456215"/>
        <dbReference type="EC" id="6.1.1.18"/>
    </reaction>
</comment>
<dbReference type="Gene3D" id="3.90.800.10">
    <property type="entry name" value="Glutamyl-tRNA Synthetase, Domain 3"/>
    <property type="match status" value="1"/>
</dbReference>
<dbReference type="InterPro" id="IPR020058">
    <property type="entry name" value="Glu/Gln-tRNA-synth_Ib_cat-dom"/>
</dbReference>
<dbReference type="InterPro" id="IPR011035">
    <property type="entry name" value="Ribosomal_bL25/Gln-tRNA_synth"/>
</dbReference>
<feature type="binding site" evidence="9">
    <location>
        <position position="66"/>
    </location>
    <ligand>
        <name>L-glutamine</name>
        <dbReference type="ChEBI" id="CHEBI:58359"/>
    </ligand>
</feature>
<dbReference type="PANTHER" id="PTHR43097:SF5">
    <property type="entry name" value="GLUTAMATE--TRNA LIGASE"/>
    <property type="match status" value="1"/>
</dbReference>
<accession>A0ABV7JHU0</accession>
<keyword evidence="4 9" id="KW-0547">Nucleotide-binding</keyword>
<dbReference type="InterPro" id="IPR020056">
    <property type="entry name" value="Rbsml_bL25/Gln-tRNA_synth_N"/>
</dbReference>
<evidence type="ECO:0000256" key="9">
    <source>
        <dbReference type="HAMAP-Rule" id="MF_00126"/>
    </source>
</evidence>
<feature type="binding site" evidence="9">
    <location>
        <begin position="260"/>
        <end position="261"/>
    </location>
    <ligand>
        <name>ATP</name>
        <dbReference type="ChEBI" id="CHEBI:30616"/>
    </ligand>
</feature>
<keyword evidence="3 9" id="KW-0436">Ligase</keyword>
<comment type="caution">
    <text evidence="14">The sequence shown here is derived from an EMBL/GenBank/DDBJ whole genome shotgun (WGS) entry which is preliminary data.</text>
</comment>
<dbReference type="NCBIfam" id="TIGR00440">
    <property type="entry name" value="glnS"/>
    <property type="match status" value="1"/>
</dbReference>